<dbReference type="GO" id="GO:0005543">
    <property type="term" value="F:phospholipid binding"/>
    <property type="evidence" value="ECO:0007669"/>
    <property type="project" value="TreeGrafter"/>
</dbReference>
<evidence type="ECO:0000256" key="19">
    <source>
        <dbReference type="RuleBase" id="RU003654"/>
    </source>
</evidence>
<evidence type="ECO:0000256" key="6">
    <source>
        <dbReference type="ARBA" id="ARBA00022837"/>
    </source>
</evidence>
<dbReference type="InParanoid" id="H3BG53"/>
<dbReference type="CDD" id="cd00125">
    <property type="entry name" value="PLA2c"/>
    <property type="match status" value="1"/>
</dbReference>
<dbReference type="FunFam" id="1.20.90.10:FF:000011">
    <property type="entry name" value="Phospholipase A(2)"/>
    <property type="match status" value="1"/>
</dbReference>
<reference evidence="23" key="1">
    <citation type="submission" date="2011-08" db="EMBL/GenBank/DDBJ databases">
        <title>The draft genome of Latimeria chalumnae.</title>
        <authorList>
            <person name="Di Palma F."/>
            <person name="Alfoldi J."/>
            <person name="Johnson J."/>
            <person name="Berlin A."/>
            <person name="Gnerre S."/>
            <person name="Jaffe D."/>
            <person name="MacCallum I."/>
            <person name="Young S."/>
            <person name="Walker B.J."/>
            <person name="Lander E."/>
            <person name="Lindblad-Toh K."/>
        </authorList>
    </citation>
    <scope>NUCLEOTIDE SEQUENCE [LARGE SCALE GENOMIC DNA]</scope>
    <source>
        <strain evidence="23">Wild caught</strain>
    </source>
</reference>
<evidence type="ECO:0000256" key="10">
    <source>
        <dbReference type="ARBA" id="ARBA00048015"/>
    </source>
</evidence>
<feature type="disulfide bond" evidence="18">
    <location>
        <begin position="55"/>
        <end position="152"/>
    </location>
</feature>
<feature type="chain" id="PRO_5001390622" description="Phospholipase A2" evidence="20">
    <location>
        <begin position="21"/>
        <end position="154"/>
    </location>
</feature>
<protein>
    <recommendedName>
        <fullName evidence="2 20">Phospholipase A2</fullName>
        <ecNumber evidence="2 20">3.1.1.4</ecNumber>
    </recommendedName>
</protein>
<evidence type="ECO:0000256" key="7">
    <source>
        <dbReference type="ARBA" id="ARBA00023098"/>
    </source>
</evidence>
<dbReference type="GeneTree" id="ENSGT00940000154885"/>
<dbReference type="EMBL" id="AFYH01006524">
    <property type="status" value="NOT_ANNOTATED_CDS"/>
    <property type="molecule type" value="Genomic_DNA"/>
</dbReference>
<dbReference type="SUPFAM" id="SSF48619">
    <property type="entry name" value="Phospholipase A2, PLA2"/>
    <property type="match status" value="1"/>
</dbReference>
<evidence type="ECO:0000256" key="2">
    <source>
        <dbReference type="ARBA" id="ARBA00013278"/>
    </source>
</evidence>
<dbReference type="EMBL" id="AFYH01006523">
    <property type="status" value="NOT_ANNOTATED_CDS"/>
    <property type="molecule type" value="Genomic_DNA"/>
</dbReference>
<feature type="disulfide bond" evidence="18">
    <location>
        <begin position="57"/>
        <end position="73"/>
    </location>
</feature>
<dbReference type="SMART" id="SM00085">
    <property type="entry name" value="PA2c"/>
    <property type="match status" value="1"/>
</dbReference>
<reference evidence="22" key="2">
    <citation type="submission" date="2025-08" db="UniProtKB">
        <authorList>
            <consortium name="Ensembl"/>
        </authorList>
    </citation>
    <scope>IDENTIFICATION</scope>
</reference>
<evidence type="ECO:0000256" key="1">
    <source>
        <dbReference type="ARBA" id="ARBA00004613"/>
    </source>
</evidence>
<evidence type="ECO:0000259" key="21">
    <source>
        <dbReference type="SMART" id="SM00085"/>
    </source>
</evidence>
<evidence type="ECO:0000256" key="17">
    <source>
        <dbReference type="PIRSR" id="PIRSR601211-2"/>
    </source>
</evidence>
<accession>H3BG53</accession>
<feature type="binding site" evidence="17">
    <location>
        <position position="77"/>
    </location>
    <ligand>
        <name>Ca(2+)</name>
        <dbReference type="ChEBI" id="CHEBI:29108"/>
    </ligand>
</feature>
<keyword evidence="8 18" id="KW-1015">Disulfide bond</keyword>
<dbReference type="GO" id="GO:0005102">
    <property type="term" value="F:signaling receptor binding"/>
    <property type="evidence" value="ECO:0007669"/>
    <property type="project" value="UniProtKB-ARBA"/>
</dbReference>
<feature type="signal peptide" evidence="20">
    <location>
        <begin position="1"/>
        <end position="20"/>
    </location>
</feature>
<comment type="subcellular location">
    <subcellularLocation>
        <location evidence="1 20">Secreted</location>
    </subcellularLocation>
</comment>
<dbReference type="GO" id="GO:0016042">
    <property type="term" value="P:lipid catabolic process"/>
    <property type="evidence" value="ECO:0007669"/>
    <property type="project" value="InterPro"/>
</dbReference>
<evidence type="ECO:0000256" key="4">
    <source>
        <dbReference type="ARBA" id="ARBA00022723"/>
    </source>
</evidence>
<evidence type="ECO:0000313" key="23">
    <source>
        <dbReference type="Proteomes" id="UP000008672"/>
    </source>
</evidence>
<dbReference type="OMA" id="RDACECD"/>
<dbReference type="STRING" id="7897.ENSLACP00000020874"/>
<feature type="disulfide bond" evidence="18">
    <location>
        <begin position="89"/>
        <end position="119"/>
    </location>
</feature>
<name>H3BG53_LATCH</name>
<dbReference type="PRINTS" id="PR00389">
    <property type="entry name" value="PHPHLIPASEA2"/>
</dbReference>
<dbReference type="InterPro" id="IPR033112">
    <property type="entry name" value="PLA2_Asp_AS"/>
</dbReference>
<keyword evidence="7 20" id="KW-0443">Lipid metabolism</keyword>
<dbReference type="GO" id="GO:0047498">
    <property type="term" value="F:calcium-dependent phospholipase A2 activity"/>
    <property type="evidence" value="ECO:0007669"/>
    <property type="project" value="TreeGrafter"/>
</dbReference>
<evidence type="ECO:0000256" key="8">
    <source>
        <dbReference type="ARBA" id="ARBA00023157"/>
    </source>
</evidence>
<feature type="binding site" evidence="17">
    <location>
        <position position="58"/>
    </location>
    <ligand>
        <name>Ca(2+)</name>
        <dbReference type="ChEBI" id="CHEBI:29108"/>
    </ligand>
</feature>
<evidence type="ECO:0000256" key="18">
    <source>
        <dbReference type="PIRSR" id="PIRSR601211-3"/>
    </source>
</evidence>
<dbReference type="Ensembl" id="ENSLACT00000021014.1">
    <property type="protein sequence ID" value="ENSLACP00000020874.1"/>
    <property type="gene ID" value="ENSLACG00000018340.1"/>
</dbReference>
<feature type="disulfide bond" evidence="18">
    <location>
        <begin position="79"/>
        <end position="126"/>
    </location>
</feature>
<dbReference type="InterPro" id="IPR001211">
    <property type="entry name" value="PLA2"/>
</dbReference>
<dbReference type="Pfam" id="PF00068">
    <property type="entry name" value="Phospholip_A2_1"/>
    <property type="match status" value="1"/>
</dbReference>
<evidence type="ECO:0000256" key="9">
    <source>
        <dbReference type="ARBA" id="ARBA00047535"/>
    </source>
</evidence>
<proteinExistence type="inferred from homology"/>
<evidence type="ECO:0000313" key="22">
    <source>
        <dbReference type="Ensembl" id="ENSLACP00000020874.1"/>
    </source>
</evidence>
<comment type="catalytic activity">
    <reaction evidence="9">
        <text>N,1-dihexadecanoyl-2-(9Z,12Z-octadecadienoyl)-sn-glycero-3-phosphoethanolamine + H2O = N,1-dihexadecanoyl-sn-glycero-3-phosphoethanolamine + (9Z,12Z)-octadecadienoate + H(+)</text>
        <dbReference type="Rhea" id="RHEA:56424"/>
        <dbReference type="ChEBI" id="CHEBI:15377"/>
        <dbReference type="ChEBI" id="CHEBI:15378"/>
        <dbReference type="ChEBI" id="CHEBI:30245"/>
        <dbReference type="ChEBI" id="CHEBI:85334"/>
        <dbReference type="ChEBI" id="CHEBI:85335"/>
    </reaction>
    <physiologicalReaction direction="left-to-right" evidence="9">
        <dbReference type="Rhea" id="RHEA:56425"/>
    </physiologicalReaction>
</comment>
<keyword evidence="4 17" id="KW-0479">Metal-binding</keyword>
<dbReference type="GO" id="GO:0050482">
    <property type="term" value="P:arachidonate secretion"/>
    <property type="evidence" value="ECO:0007669"/>
    <property type="project" value="InterPro"/>
</dbReference>
<dbReference type="GO" id="GO:0005509">
    <property type="term" value="F:calcium ion binding"/>
    <property type="evidence" value="ECO:0007669"/>
    <property type="project" value="InterPro"/>
</dbReference>
<dbReference type="AlphaFoldDB" id="H3BG53"/>
<dbReference type="PROSITE" id="PS00118">
    <property type="entry name" value="PA2_HIS"/>
    <property type="match status" value="1"/>
</dbReference>
<comment type="catalytic activity">
    <reaction evidence="13">
        <text>1-hexadecanoyl-2-(5Z,8Z,11Z,14Z-eicosatetraenoyl)-sn-glycero-3-phosphocholine + H2O = 1-hexadecanoyl-sn-glycero-3-phosphocholine + (5Z,8Z,11Z,14Z)-eicosatetraenoate + H(+)</text>
        <dbReference type="Rhea" id="RHEA:40427"/>
        <dbReference type="ChEBI" id="CHEBI:15377"/>
        <dbReference type="ChEBI" id="CHEBI:15378"/>
        <dbReference type="ChEBI" id="CHEBI:32395"/>
        <dbReference type="ChEBI" id="CHEBI:72998"/>
        <dbReference type="ChEBI" id="CHEBI:73003"/>
    </reaction>
    <physiologicalReaction direction="left-to-right" evidence="13">
        <dbReference type="Rhea" id="RHEA:40428"/>
    </physiologicalReaction>
</comment>
<keyword evidence="6 17" id="KW-0106">Calcium</keyword>
<dbReference type="HOGENOM" id="CLU_090683_1_1_1"/>
<comment type="catalytic activity">
    <reaction evidence="10">
        <text>1-hexadecanoyl-2-(9Z-octadecenoyl)-sn-glycero-3-phospho-(1'-sn-glycerol) + H2O = 1-hexadecanoyl-sn-glycero-3-phospho-(1'-sn-glycerol) + (9Z)-octadecenoate + H(+)</text>
        <dbReference type="Rhea" id="RHEA:40919"/>
        <dbReference type="ChEBI" id="CHEBI:15377"/>
        <dbReference type="ChEBI" id="CHEBI:15378"/>
        <dbReference type="ChEBI" id="CHEBI:30823"/>
        <dbReference type="ChEBI" id="CHEBI:72841"/>
        <dbReference type="ChEBI" id="CHEBI:75158"/>
    </reaction>
    <physiologicalReaction direction="left-to-right" evidence="10">
        <dbReference type="Rhea" id="RHEA:40920"/>
    </physiologicalReaction>
</comment>
<feature type="domain" description="Phospholipase A2-like central" evidence="21">
    <location>
        <begin position="29"/>
        <end position="153"/>
    </location>
</feature>
<evidence type="ECO:0000256" key="15">
    <source>
        <dbReference type="ARBA" id="ARBA00049039"/>
    </source>
</evidence>
<keyword evidence="3 20" id="KW-0964">Secreted</keyword>
<evidence type="ECO:0000256" key="16">
    <source>
        <dbReference type="PIRSR" id="PIRSR601211-1"/>
    </source>
</evidence>
<feature type="binding site" evidence="17">
    <location>
        <position position="60"/>
    </location>
    <ligand>
        <name>Ca(2+)</name>
        <dbReference type="ChEBI" id="CHEBI:29108"/>
    </ligand>
</feature>
<comment type="catalytic activity">
    <reaction evidence="15">
        <text>1-hexadecanoyl-2-(9Z,12Z-octadecadienoyl)-sn-glycero-3-phosphoethanolamine + H2O = 1-hexadecanoyl-sn-glycero-3-phosphoethanolamine + (9Z,12Z)-octadecadienoate + H(+)</text>
        <dbReference type="Rhea" id="RHEA:40815"/>
        <dbReference type="ChEBI" id="CHEBI:15377"/>
        <dbReference type="ChEBI" id="CHEBI:15378"/>
        <dbReference type="ChEBI" id="CHEBI:30245"/>
        <dbReference type="ChEBI" id="CHEBI:73004"/>
        <dbReference type="ChEBI" id="CHEBI:73008"/>
    </reaction>
    <physiologicalReaction direction="left-to-right" evidence="15">
        <dbReference type="Rhea" id="RHEA:40816"/>
    </physiologicalReaction>
</comment>
<dbReference type="Proteomes" id="UP000008672">
    <property type="component" value="Unassembled WGS sequence"/>
</dbReference>
<dbReference type="GO" id="GO:0005576">
    <property type="term" value="C:extracellular region"/>
    <property type="evidence" value="ECO:0007669"/>
    <property type="project" value="UniProtKB-SubCell"/>
</dbReference>
<keyword evidence="23" id="KW-1185">Reference proteome</keyword>
<comment type="cofactor">
    <cofactor evidence="17">
        <name>Ca(2+)</name>
        <dbReference type="ChEBI" id="CHEBI:29108"/>
    </cofactor>
    <text evidence="17">Binds 1 Ca(2+) ion per subunit.</text>
</comment>
<evidence type="ECO:0000256" key="14">
    <source>
        <dbReference type="ARBA" id="ARBA00048699"/>
    </source>
</evidence>
<evidence type="ECO:0000256" key="11">
    <source>
        <dbReference type="ARBA" id="ARBA00048221"/>
    </source>
</evidence>
<dbReference type="InterPro" id="IPR036444">
    <property type="entry name" value="PLipase_A2_dom_sf"/>
</dbReference>
<dbReference type="InterPro" id="IPR016090">
    <property type="entry name" value="PLA2-like_dom"/>
</dbReference>
<evidence type="ECO:0000256" key="12">
    <source>
        <dbReference type="ARBA" id="ARBA00048227"/>
    </source>
</evidence>
<comment type="catalytic activity">
    <reaction evidence="12">
        <text>1,2-dihexadecanoyl-sn-glycero-3-phosphocholine + H2O = 1-hexadecanoyl-sn-glycero-3-phosphocholine + hexadecanoate + H(+)</text>
        <dbReference type="Rhea" id="RHEA:41223"/>
        <dbReference type="ChEBI" id="CHEBI:7896"/>
        <dbReference type="ChEBI" id="CHEBI:15377"/>
        <dbReference type="ChEBI" id="CHEBI:15378"/>
        <dbReference type="ChEBI" id="CHEBI:72998"/>
        <dbReference type="ChEBI" id="CHEBI:72999"/>
    </reaction>
    <physiologicalReaction direction="left-to-right" evidence="12">
        <dbReference type="Rhea" id="RHEA:41224"/>
    </physiologicalReaction>
</comment>
<dbReference type="Bgee" id="ENSLACG00000018340">
    <property type="expression patterns" value="Expressed in chordate pharynx"/>
</dbReference>
<evidence type="ECO:0000256" key="20">
    <source>
        <dbReference type="RuleBase" id="RU361236"/>
    </source>
</evidence>
<evidence type="ECO:0000256" key="13">
    <source>
        <dbReference type="ARBA" id="ARBA00048373"/>
    </source>
</evidence>
<keyword evidence="20" id="KW-0732">Signal</keyword>
<dbReference type="PANTHER" id="PTHR11716">
    <property type="entry name" value="PHOSPHOLIPASE A2 FAMILY MEMBER"/>
    <property type="match status" value="1"/>
</dbReference>
<comment type="catalytic activity">
    <reaction evidence="11">
        <text>N-hexadecanoyl-1,2-di-(9Z-octadecenoyl)-sn-glycero-3-phosphoethanolamine + H2O = N-hexadecanoyl-1-(9Z-octadecenoyl)-sn-glycero-3-phosphoethanolamine + (9Z)-octadecenoate + H(+)</text>
        <dbReference type="Rhea" id="RHEA:45424"/>
        <dbReference type="ChEBI" id="CHEBI:15377"/>
        <dbReference type="ChEBI" id="CHEBI:15378"/>
        <dbReference type="ChEBI" id="CHEBI:30823"/>
        <dbReference type="ChEBI" id="CHEBI:78097"/>
        <dbReference type="ChEBI" id="CHEBI:85217"/>
    </reaction>
    <physiologicalReaction direction="left-to-right" evidence="11">
        <dbReference type="Rhea" id="RHEA:45425"/>
    </physiologicalReaction>
</comment>
<dbReference type="PROSITE" id="PS00119">
    <property type="entry name" value="PA2_ASP"/>
    <property type="match status" value="1"/>
</dbReference>
<feature type="active site" evidence="16">
    <location>
        <position position="127"/>
    </location>
</feature>
<comment type="similarity">
    <text evidence="19">Belongs to the phospholipase A2 family.</text>
</comment>
<comment type="catalytic activity">
    <reaction evidence="14">
        <text>1-hexadecanoyl-2-(9Z-octadecenoyl)-sn-glycero-3-phosphocholine + H2O = 1-hexadecanoyl-sn-glycero-3-phosphocholine + (9Z)-octadecenoate + H(+)</text>
        <dbReference type="Rhea" id="RHEA:38779"/>
        <dbReference type="ChEBI" id="CHEBI:15377"/>
        <dbReference type="ChEBI" id="CHEBI:15378"/>
        <dbReference type="ChEBI" id="CHEBI:30823"/>
        <dbReference type="ChEBI" id="CHEBI:72998"/>
        <dbReference type="ChEBI" id="CHEBI:73001"/>
    </reaction>
    <physiologicalReaction direction="left-to-right" evidence="14">
        <dbReference type="Rhea" id="RHEA:38780"/>
    </physiologicalReaction>
</comment>
<feature type="disulfide bond" evidence="18">
    <location>
        <begin position="72"/>
        <end position="133"/>
    </location>
</feature>
<dbReference type="InterPro" id="IPR033113">
    <property type="entry name" value="PLA2_histidine"/>
</dbReference>
<dbReference type="EC" id="3.1.1.4" evidence="2 20"/>
<evidence type="ECO:0000256" key="3">
    <source>
        <dbReference type="ARBA" id="ARBA00022525"/>
    </source>
</evidence>
<organism evidence="22 23">
    <name type="scientific">Latimeria chalumnae</name>
    <name type="common">Coelacanth</name>
    <dbReference type="NCBI Taxonomy" id="7897"/>
    <lineage>
        <taxon>Eukaryota</taxon>
        <taxon>Metazoa</taxon>
        <taxon>Chordata</taxon>
        <taxon>Craniata</taxon>
        <taxon>Vertebrata</taxon>
        <taxon>Euteleostomi</taxon>
        <taxon>Coelacanthiformes</taxon>
        <taxon>Coelacanthidae</taxon>
        <taxon>Latimeria</taxon>
    </lineage>
</organism>
<feature type="disulfide bond" evidence="18">
    <location>
        <begin position="112"/>
        <end position="124"/>
    </location>
</feature>
<feature type="active site" evidence="16">
    <location>
        <position position="76"/>
    </location>
</feature>
<keyword evidence="5 20" id="KW-0378">Hydrolase</keyword>
<dbReference type="eggNOG" id="KOG4087">
    <property type="taxonomic scope" value="Eukaryota"/>
</dbReference>
<gene>
    <name evidence="22" type="primary">PLA2G1B</name>
</gene>
<dbReference type="PANTHER" id="PTHR11716:SF94">
    <property type="entry name" value="PHOSPHOLIPASE A2"/>
    <property type="match status" value="1"/>
</dbReference>
<reference evidence="22" key="3">
    <citation type="submission" date="2025-09" db="UniProtKB">
        <authorList>
            <consortium name="Ensembl"/>
        </authorList>
    </citation>
    <scope>IDENTIFICATION</scope>
</reference>
<evidence type="ECO:0000256" key="5">
    <source>
        <dbReference type="ARBA" id="ARBA00022801"/>
    </source>
</evidence>
<feature type="binding site" evidence="17">
    <location>
        <position position="56"/>
    </location>
    <ligand>
        <name>Ca(2+)</name>
        <dbReference type="ChEBI" id="CHEBI:29108"/>
    </ligand>
</feature>
<dbReference type="Gene3D" id="1.20.90.10">
    <property type="entry name" value="Phospholipase A2 domain"/>
    <property type="match status" value="1"/>
</dbReference>
<comment type="catalytic activity">
    <reaction evidence="20">
        <text>a 1,2-diacyl-sn-glycero-3-phosphocholine + H2O = a 1-acyl-sn-glycero-3-phosphocholine + a fatty acid + H(+)</text>
        <dbReference type="Rhea" id="RHEA:15801"/>
        <dbReference type="ChEBI" id="CHEBI:15377"/>
        <dbReference type="ChEBI" id="CHEBI:15378"/>
        <dbReference type="ChEBI" id="CHEBI:28868"/>
        <dbReference type="ChEBI" id="CHEBI:57643"/>
        <dbReference type="ChEBI" id="CHEBI:58168"/>
        <dbReference type="EC" id="3.1.1.4"/>
    </reaction>
</comment>
<sequence>TVKMKLLPLLLMVLCAGVNSDPITIFPNALWQFRNMILCSLPDSWPLFSYSNYGCYCGLGGSGSPVDDLDRCCQIHDHCYNTAMAMDECWPIFDNPYTEIYTYSCSDGEIICSDRNNPCEAFICECDRAATLCFSKAGYDEKFKNLNTQKYCKA</sequence>
<dbReference type="GO" id="GO:0006644">
    <property type="term" value="P:phospholipid metabolic process"/>
    <property type="evidence" value="ECO:0007669"/>
    <property type="project" value="InterPro"/>
</dbReference>